<dbReference type="GO" id="GO:0019631">
    <property type="term" value="P:quinate catabolic process"/>
    <property type="evidence" value="ECO:0007669"/>
    <property type="project" value="TreeGrafter"/>
</dbReference>
<dbReference type="GO" id="GO:0009073">
    <property type="term" value="P:aromatic amino acid family biosynthetic process"/>
    <property type="evidence" value="ECO:0007669"/>
    <property type="project" value="UniProtKB-KW"/>
</dbReference>
<evidence type="ECO:0000256" key="2">
    <source>
        <dbReference type="ARBA" id="ARBA00003924"/>
    </source>
</evidence>
<dbReference type="PANTHER" id="PTHR21272:SF3">
    <property type="entry name" value="CATABOLIC 3-DEHYDROQUINASE"/>
    <property type="match status" value="1"/>
</dbReference>
<feature type="binding site" evidence="8 10">
    <location>
        <position position="92"/>
    </location>
    <ligand>
        <name>substrate</name>
    </ligand>
</feature>
<evidence type="ECO:0000256" key="11">
    <source>
        <dbReference type="PIRSR" id="PIRSR001399-3"/>
    </source>
</evidence>
<dbReference type="CDD" id="cd00466">
    <property type="entry name" value="DHQase_II"/>
    <property type="match status" value="1"/>
</dbReference>
<comment type="function">
    <text evidence="2 8">Catalyzes a trans-dehydration via an enolate intermediate.</text>
</comment>
<dbReference type="HAMAP" id="MF_00169">
    <property type="entry name" value="AroQ"/>
    <property type="match status" value="1"/>
</dbReference>
<dbReference type="InterPro" id="IPR036441">
    <property type="entry name" value="DHquinase_II_sf"/>
</dbReference>
<evidence type="ECO:0000256" key="10">
    <source>
        <dbReference type="PIRSR" id="PIRSR001399-2"/>
    </source>
</evidence>
<dbReference type="RefSeq" id="WP_095540236.1">
    <property type="nucleotide sequence ID" value="NZ_NSJB01000008.1"/>
</dbReference>
<dbReference type="SUPFAM" id="SSF52304">
    <property type="entry name" value="Type II 3-dehydroquinate dehydratase"/>
    <property type="match status" value="1"/>
</dbReference>
<dbReference type="PIRSF" id="PIRSF001399">
    <property type="entry name" value="DHquinase_II"/>
    <property type="match status" value="1"/>
</dbReference>
<evidence type="ECO:0000256" key="8">
    <source>
        <dbReference type="HAMAP-Rule" id="MF_00169"/>
    </source>
</evidence>
<comment type="subunit">
    <text evidence="5 8">Homododecamer.</text>
</comment>
<dbReference type="NCBIfam" id="NF003806">
    <property type="entry name" value="PRK05395.1-3"/>
    <property type="match status" value="1"/>
</dbReference>
<dbReference type="Pfam" id="PF01220">
    <property type="entry name" value="DHquinase_II"/>
    <property type="match status" value="1"/>
</dbReference>
<keyword evidence="8" id="KW-0057">Aromatic amino acid biosynthesis</keyword>
<accession>A0A2A2AG06</accession>
<comment type="catalytic activity">
    <reaction evidence="1 8">
        <text>3-dehydroquinate = 3-dehydroshikimate + H2O</text>
        <dbReference type="Rhea" id="RHEA:21096"/>
        <dbReference type="ChEBI" id="CHEBI:15377"/>
        <dbReference type="ChEBI" id="CHEBI:16630"/>
        <dbReference type="ChEBI" id="CHEBI:32364"/>
        <dbReference type="EC" id="4.2.1.10"/>
    </reaction>
</comment>
<evidence type="ECO:0000313" key="13">
    <source>
        <dbReference type="Proteomes" id="UP000218054"/>
    </source>
</evidence>
<dbReference type="GO" id="GO:0003855">
    <property type="term" value="F:3-dehydroquinate dehydratase activity"/>
    <property type="evidence" value="ECO:0007669"/>
    <property type="project" value="UniProtKB-UniRule"/>
</dbReference>
<evidence type="ECO:0000256" key="9">
    <source>
        <dbReference type="PIRSR" id="PIRSR001399-1"/>
    </source>
</evidence>
<feature type="binding site" evidence="8 10">
    <location>
        <begin position="113"/>
        <end position="114"/>
    </location>
    <ligand>
        <name>substrate</name>
    </ligand>
</feature>
<gene>
    <name evidence="8 12" type="primary">aroQ</name>
    <name evidence="12" type="ORF">CK625_10350</name>
</gene>
<comment type="caution">
    <text evidence="12">The sequence shown here is derived from an EMBL/GenBank/DDBJ whole genome shotgun (WGS) entry which is preliminary data.</text>
</comment>
<dbReference type="GO" id="GO:0008652">
    <property type="term" value="P:amino acid biosynthetic process"/>
    <property type="evidence" value="ECO:0007669"/>
    <property type="project" value="UniProtKB-KW"/>
</dbReference>
<dbReference type="AlphaFoldDB" id="A0A2A2AG06"/>
<feature type="active site" description="Proton donor" evidence="8 9">
    <location>
        <position position="112"/>
    </location>
</feature>
<sequence length="159" mass="17025">MTDTAAPRRTVFILNGPNLNLLGTREPQIYGQQTLADVEALCQQRAAQHGLQARCHQSNHEGALIDWIHEAGRLHQQGLLAGVVLNAGAYTHTSIALHDAIKGTGVPLIELHISNVHAREPFRHHSCIASAAKAVMCGLGVAGYGLAIDAIAQWGRPPQ</sequence>
<evidence type="ECO:0000256" key="7">
    <source>
        <dbReference type="ARBA" id="ARBA00023239"/>
    </source>
</evidence>
<reference evidence="12 13" key="1">
    <citation type="submission" date="2017-08" db="EMBL/GenBank/DDBJ databases">
        <title>WGS of Clinical strains of the CDC Group NO-1 linked to zoonotic infections in humans.</title>
        <authorList>
            <person name="Bernier A.-M."/>
            <person name="Bernard K."/>
        </authorList>
    </citation>
    <scope>NUCLEOTIDE SEQUENCE [LARGE SCALE GENOMIC DNA]</scope>
    <source>
        <strain evidence="12 13">NML00-0135</strain>
    </source>
</reference>
<dbReference type="NCBIfam" id="TIGR01088">
    <property type="entry name" value="aroQ"/>
    <property type="match status" value="1"/>
</dbReference>
<dbReference type="EMBL" id="NSJB01000008">
    <property type="protein sequence ID" value="PAT36652.1"/>
    <property type="molecule type" value="Genomic_DNA"/>
</dbReference>
<dbReference type="InterPro" id="IPR001874">
    <property type="entry name" value="DHquinase_II"/>
</dbReference>
<evidence type="ECO:0000256" key="3">
    <source>
        <dbReference type="ARBA" id="ARBA00004902"/>
    </source>
</evidence>
<dbReference type="Gene3D" id="3.40.50.9100">
    <property type="entry name" value="Dehydroquinase, class II"/>
    <property type="match status" value="1"/>
</dbReference>
<evidence type="ECO:0000256" key="5">
    <source>
        <dbReference type="ARBA" id="ARBA00011193"/>
    </source>
</evidence>
<keyword evidence="7 8" id="KW-0456">Lyase</keyword>
<protein>
    <recommendedName>
        <fullName evidence="6 8">3-dehydroquinate dehydratase</fullName>
        <shortName evidence="8">3-dehydroquinase</shortName>
        <ecNumber evidence="6 8">4.2.1.10</ecNumber>
    </recommendedName>
    <alternativeName>
        <fullName evidence="8">Type II DHQase</fullName>
    </alternativeName>
</protein>
<feature type="binding site" evidence="8 10">
    <location>
        <position position="123"/>
    </location>
    <ligand>
        <name>substrate</name>
    </ligand>
</feature>
<feature type="binding site" evidence="8 10">
    <location>
        <position position="99"/>
    </location>
    <ligand>
        <name>substrate</name>
    </ligand>
</feature>
<comment type="pathway">
    <text evidence="3 8">Metabolic intermediate biosynthesis; chorismate biosynthesis; chorismate from D-erythrose 4-phosphate and phosphoenolpyruvate: step 3/7.</text>
</comment>
<comment type="similarity">
    <text evidence="4 8">Belongs to the type-II 3-dehydroquinase family.</text>
</comment>
<evidence type="ECO:0000313" key="12">
    <source>
        <dbReference type="EMBL" id="PAT36652.1"/>
    </source>
</evidence>
<feature type="active site" description="Proton acceptor" evidence="8 9">
    <location>
        <position position="30"/>
    </location>
</feature>
<evidence type="ECO:0000256" key="4">
    <source>
        <dbReference type="ARBA" id="ARBA00011037"/>
    </source>
</evidence>
<evidence type="ECO:0000256" key="1">
    <source>
        <dbReference type="ARBA" id="ARBA00001864"/>
    </source>
</evidence>
<dbReference type="NCBIfam" id="NF003805">
    <property type="entry name" value="PRK05395.1-2"/>
    <property type="match status" value="1"/>
</dbReference>
<dbReference type="PROSITE" id="PS01029">
    <property type="entry name" value="DEHYDROQUINASE_II"/>
    <property type="match status" value="1"/>
</dbReference>
<proteinExistence type="inferred from homology"/>
<dbReference type="PANTHER" id="PTHR21272">
    <property type="entry name" value="CATABOLIC 3-DEHYDROQUINASE"/>
    <property type="match status" value="1"/>
</dbReference>
<name>A0A2A2AG06_9BURK</name>
<keyword evidence="13" id="KW-1185">Reference proteome</keyword>
<keyword evidence="8" id="KW-0028">Amino-acid biosynthesis</keyword>
<dbReference type="NCBIfam" id="NF003807">
    <property type="entry name" value="PRK05395.1-4"/>
    <property type="match status" value="1"/>
</dbReference>
<dbReference type="GO" id="GO:0009423">
    <property type="term" value="P:chorismate biosynthetic process"/>
    <property type="evidence" value="ECO:0007669"/>
    <property type="project" value="UniProtKB-UniRule"/>
</dbReference>
<dbReference type="Proteomes" id="UP000218054">
    <property type="component" value="Unassembled WGS sequence"/>
</dbReference>
<evidence type="ECO:0000256" key="6">
    <source>
        <dbReference type="ARBA" id="ARBA00012060"/>
    </source>
</evidence>
<dbReference type="InterPro" id="IPR018509">
    <property type="entry name" value="DHquinase_II_CS"/>
</dbReference>
<feature type="binding site" evidence="8 10">
    <location>
        <position position="86"/>
    </location>
    <ligand>
        <name>substrate</name>
    </ligand>
</feature>
<organism evidence="12 13">
    <name type="scientific">Vandammella animalimorsus</name>
    <dbReference type="NCBI Taxonomy" id="2029117"/>
    <lineage>
        <taxon>Bacteria</taxon>
        <taxon>Pseudomonadati</taxon>
        <taxon>Pseudomonadota</taxon>
        <taxon>Betaproteobacteria</taxon>
        <taxon>Burkholderiales</taxon>
        <taxon>Comamonadaceae</taxon>
        <taxon>Vandammella</taxon>
    </lineage>
</organism>
<dbReference type="UniPathway" id="UPA00053">
    <property type="reaction ID" value="UER00086"/>
</dbReference>
<feature type="site" description="Transition state stabilizer" evidence="8 11">
    <location>
        <position position="25"/>
    </location>
</feature>
<dbReference type="EC" id="4.2.1.10" evidence="6 8"/>